<keyword evidence="2" id="KW-1185">Reference proteome</keyword>
<evidence type="ECO:0000313" key="2">
    <source>
        <dbReference type="Proteomes" id="UP000242913"/>
    </source>
</evidence>
<sequence>MKQQKMKTTYNNLQHKTGSGKVIGLKELSFRNGNKAEHEIRASLSFVTAVEAGTQGSAGDFSDDGKSVTEDKVRSVKGRTVPGIIFFSLRFSPRARRSFSAHFAALSTC</sequence>
<protein>
    <submittedName>
        <fullName evidence="3">Lipoprotein</fullName>
    </submittedName>
</protein>
<proteinExistence type="predicted"/>
<evidence type="ECO:0000313" key="3">
    <source>
        <dbReference type="WBParaSite" id="OFLC_0001172201-mRNA-1"/>
    </source>
</evidence>
<evidence type="ECO:0000313" key="1">
    <source>
        <dbReference type="EMBL" id="OZC06532.1"/>
    </source>
</evidence>
<reference evidence="3" key="2">
    <citation type="submission" date="2016-06" db="UniProtKB">
        <authorList>
            <consortium name="WormBaseParasite"/>
        </authorList>
    </citation>
    <scope>IDENTIFICATION</scope>
</reference>
<organism evidence="3">
    <name type="scientific">Onchocerca flexuosa</name>
    <dbReference type="NCBI Taxonomy" id="387005"/>
    <lineage>
        <taxon>Eukaryota</taxon>
        <taxon>Metazoa</taxon>
        <taxon>Ecdysozoa</taxon>
        <taxon>Nematoda</taxon>
        <taxon>Chromadorea</taxon>
        <taxon>Rhabditida</taxon>
        <taxon>Spirurina</taxon>
        <taxon>Spiruromorpha</taxon>
        <taxon>Filarioidea</taxon>
        <taxon>Onchocercidae</taxon>
        <taxon>Onchocerca</taxon>
    </lineage>
</organism>
<dbReference type="EMBL" id="KZ270093">
    <property type="protein sequence ID" value="OZC06532.1"/>
    <property type="molecule type" value="Genomic_DNA"/>
</dbReference>
<accession>A0A183HW60</accession>
<dbReference type="AlphaFoldDB" id="A0A183HW60"/>
<gene>
    <name evidence="1" type="ORF">X798_06482</name>
</gene>
<reference evidence="1 2" key="1">
    <citation type="submission" date="2015-12" db="EMBL/GenBank/DDBJ databases">
        <title>Draft genome of the nematode, Onchocerca flexuosa.</title>
        <authorList>
            <person name="Mitreva M."/>
        </authorList>
    </citation>
    <scope>NUCLEOTIDE SEQUENCE [LARGE SCALE GENOMIC DNA]</scope>
    <source>
        <strain evidence="1">Red Deer</strain>
    </source>
</reference>
<dbReference type="WBParaSite" id="OFLC_0001172201-mRNA-1">
    <property type="protein sequence ID" value="OFLC_0001172201-mRNA-1"/>
    <property type="gene ID" value="OFLC_0001172201"/>
</dbReference>
<name>A0A183HW60_9BILA</name>
<dbReference type="Proteomes" id="UP000242913">
    <property type="component" value="Unassembled WGS sequence"/>
</dbReference>